<dbReference type="GO" id="GO:0003964">
    <property type="term" value="F:RNA-directed DNA polymerase activity"/>
    <property type="evidence" value="ECO:0007669"/>
    <property type="project" value="UniProtKB-KW"/>
</dbReference>
<keyword evidence="2" id="KW-0808">Transferase</keyword>
<evidence type="ECO:0000313" key="5">
    <source>
        <dbReference type="Proteomes" id="UP000321947"/>
    </source>
</evidence>
<gene>
    <name evidence="3" type="ORF">E5676_scaffold575G00670</name>
    <name evidence="2" type="ORF">E6C27_scaffold708G00930</name>
</gene>
<dbReference type="EMBL" id="SSTE01021217">
    <property type="protein sequence ID" value="KAA0032828.1"/>
    <property type="molecule type" value="Genomic_DNA"/>
</dbReference>
<evidence type="ECO:0000313" key="2">
    <source>
        <dbReference type="EMBL" id="KAA0032828.1"/>
    </source>
</evidence>
<name>A0A5A7SQK6_CUCMM</name>
<sequence length="100" mass="11664">MPTSDFLERIREGMQHDELAKNLLKLTKEGRTRRFWENDGTLLTIGMNRTLALVHDKYYWPRMQDDIESYVKTCLVCQQDKGEQQLPAGLLEPLSIAEKP</sequence>
<evidence type="ECO:0000313" key="4">
    <source>
        <dbReference type="Proteomes" id="UP000321393"/>
    </source>
</evidence>
<protein>
    <submittedName>
        <fullName evidence="2">Reverse transcriptase</fullName>
    </submittedName>
</protein>
<feature type="domain" description="Integrase zinc-binding" evidence="1">
    <location>
        <begin position="46"/>
        <end position="81"/>
    </location>
</feature>
<dbReference type="Pfam" id="PF17921">
    <property type="entry name" value="Integrase_H2C2"/>
    <property type="match status" value="1"/>
</dbReference>
<dbReference type="AlphaFoldDB" id="A0A5A7SQK6"/>
<evidence type="ECO:0000313" key="3">
    <source>
        <dbReference type="EMBL" id="TYK30385.1"/>
    </source>
</evidence>
<dbReference type="Proteomes" id="UP000321393">
    <property type="component" value="Unassembled WGS sequence"/>
</dbReference>
<dbReference type="Gene3D" id="1.10.340.70">
    <property type="match status" value="1"/>
</dbReference>
<organism evidence="2 4">
    <name type="scientific">Cucumis melo var. makuwa</name>
    <name type="common">Oriental melon</name>
    <dbReference type="NCBI Taxonomy" id="1194695"/>
    <lineage>
        <taxon>Eukaryota</taxon>
        <taxon>Viridiplantae</taxon>
        <taxon>Streptophyta</taxon>
        <taxon>Embryophyta</taxon>
        <taxon>Tracheophyta</taxon>
        <taxon>Spermatophyta</taxon>
        <taxon>Magnoliopsida</taxon>
        <taxon>eudicotyledons</taxon>
        <taxon>Gunneridae</taxon>
        <taxon>Pentapetalae</taxon>
        <taxon>rosids</taxon>
        <taxon>fabids</taxon>
        <taxon>Cucurbitales</taxon>
        <taxon>Cucurbitaceae</taxon>
        <taxon>Benincaseae</taxon>
        <taxon>Cucumis</taxon>
    </lineage>
</organism>
<dbReference type="EMBL" id="SSTD01000651">
    <property type="protein sequence ID" value="TYK30385.1"/>
    <property type="molecule type" value="Genomic_DNA"/>
</dbReference>
<accession>A0A5A7SQK6</accession>
<keyword evidence="2" id="KW-0548">Nucleotidyltransferase</keyword>
<reference evidence="4 5" key="1">
    <citation type="submission" date="2019-08" db="EMBL/GenBank/DDBJ databases">
        <title>Draft genome sequences of two oriental melons (Cucumis melo L. var makuwa).</title>
        <authorList>
            <person name="Kwon S.-Y."/>
        </authorList>
    </citation>
    <scope>NUCLEOTIDE SEQUENCE [LARGE SCALE GENOMIC DNA]</scope>
    <source>
        <strain evidence="5">cv. Chang Bougi</strain>
        <strain evidence="4">cv. SW 3</strain>
        <tissue evidence="2">Leaf</tissue>
    </source>
</reference>
<evidence type="ECO:0000259" key="1">
    <source>
        <dbReference type="Pfam" id="PF17921"/>
    </source>
</evidence>
<dbReference type="InterPro" id="IPR041588">
    <property type="entry name" value="Integrase_H2C2"/>
</dbReference>
<comment type="caution">
    <text evidence="2">The sequence shown here is derived from an EMBL/GenBank/DDBJ whole genome shotgun (WGS) entry which is preliminary data.</text>
</comment>
<dbReference type="OrthoDB" id="1303698at2759"/>
<dbReference type="Proteomes" id="UP000321947">
    <property type="component" value="Unassembled WGS sequence"/>
</dbReference>
<keyword evidence="2" id="KW-0695">RNA-directed DNA polymerase</keyword>
<proteinExistence type="predicted"/>